<organism evidence="6">
    <name type="scientific">Ursus maritimus</name>
    <name type="common">Polar bear</name>
    <name type="synonym">Thalarctos maritimus</name>
    <dbReference type="NCBI Taxonomy" id="29073"/>
    <lineage>
        <taxon>Eukaryota</taxon>
        <taxon>Metazoa</taxon>
        <taxon>Chordata</taxon>
        <taxon>Craniata</taxon>
        <taxon>Vertebrata</taxon>
        <taxon>Euteleostomi</taxon>
        <taxon>Mammalia</taxon>
        <taxon>Eutheria</taxon>
        <taxon>Laurasiatheria</taxon>
        <taxon>Carnivora</taxon>
        <taxon>Caniformia</taxon>
        <taxon>Ursidae</taxon>
        <taxon>Ursus</taxon>
    </lineage>
</organism>
<keyword evidence="3" id="KW-0999">Mitochondrion inner membrane</keyword>
<dbReference type="Ensembl" id="ENSUMAT00000008663.1">
    <property type="protein sequence ID" value="ENSUMAP00000007218.1"/>
    <property type="gene ID" value="ENSUMAG00000005608.1"/>
</dbReference>
<sequence>MLPGVAGWLSQLSDQFAFSSGHDLRVMRSALRRDQLSARSQLGILSLFLCPYPVDSDLSVCLKSGGTNILYQLTMALCLGVEGGHVCHLYSLAWAFFPHKK</sequence>
<dbReference type="Gene3D" id="4.10.91.10">
    <property type="entry name" value="Cytochrome c oxidase, subunit VIIa"/>
    <property type="match status" value="1"/>
</dbReference>
<evidence type="ECO:0000256" key="3">
    <source>
        <dbReference type="ARBA" id="ARBA00022792"/>
    </source>
</evidence>
<dbReference type="GO" id="GO:0006123">
    <property type="term" value="P:mitochondrial electron transport, cytochrome c to oxygen"/>
    <property type="evidence" value="ECO:0007669"/>
    <property type="project" value="InterPro"/>
</dbReference>
<comment type="similarity">
    <text evidence="2">Belongs to the cytochrome c oxidase VIIa family.</text>
</comment>
<dbReference type="AlphaFoldDB" id="A0A452TGR4"/>
<dbReference type="OMA" id="CHLYSLA"/>
<accession>A0A452TGR4</accession>
<evidence type="ECO:0000256" key="1">
    <source>
        <dbReference type="ARBA" id="ARBA00004273"/>
    </source>
</evidence>
<proteinExistence type="inferred from homology"/>
<evidence type="ECO:0000256" key="2">
    <source>
        <dbReference type="ARBA" id="ARBA00009331"/>
    </source>
</evidence>
<reference evidence="6" key="1">
    <citation type="submission" date="2019-03" db="UniProtKB">
        <authorList>
            <consortium name="Ensembl"/>
        </authorList>
    </citation>
    <scope>IDENTIFICATION</scope>
</reference>
<evidence type="ECO:0000256" key="4">
    <source>
        <dbReference type="ARBA" id="ARBA00023128"/>
    </source>
</evidence>
<protein>
    <submittedName>
        <fullName evidence="6">Uncharacterized protein</fullName>
    </submittedName>
</protein>
<evidence type="ECO:0000256" key="5">
    <source>
        <dbReference type="ARBA" id="ARBA00023136"/>
    </source>
</evidence>
<dbReference type="GO" id="GO:0005743">
    <property type="term" value="C:mitochondrial inner membrane"/>
    <property type="evidence" value="ECO:0007669"/>
    <property type="project" value="UniProtKB-SubCell"/>
</dbReference>
<dbReference type="GeneTree" id="ENSGT00950000185576"/>
<comment type="subcellular location">
    <subcellularLocation>
        <location evidence="1">Mitochondrion inner membrane</location>
    </subcellularLocation>
</comment>
<name>A0A452TGR4_URSMA</name>
<dbReference type="InterPro" id="IPR036539">
    <property type="entry name" value="Cyt_c_oxidase_su7a_sf"/>
</dbReference>
<keyword evidence="5" id="KW-0472">Membrane</keyword>
<dbReference type="GO" id="GO:0045277">
    <property type="term" value="C:respiratory chain complex IV"/>
    <property type="evidence" value="ECO:0007669"/>
    <property type="project" value="InterPro"/>
</dbReference>
<evidence type="ECO:0000313" key="6">
    <source>
        <dbReference type="Ensembl" id="ENSUMAP00000007218"/>
    </source>
</evidence>
<keyword evidence="4" id="KW-0496">Mitochondrion</keyword>